<keyword evidence="1" id="KW-1133">Transmembrane helix</keyword>
<evidence type="ECO:0000256" key="1">
    <source>
        <dbReference type="SAM" id="Phobius"/>
    </source>
</evidence>
<feature type="transmembrane region" description="Helical" evidence="1">
    <location>
        <begin position="105"/>
        <end position="125"/>
    </location>
</feature>
<name>A0A6J6IDU2_9ZZZZ</name>
<feature type="transmembrane region" description="Helical" evidence="1">
    <location>
        <begin position="36"/>
        <end position="55"/>
    </location>
</feature>
<feature type="transmembrane region" description="Helical" evidence="1">
    <location>
        <begin position="157"/>
        <end position="177"/>
    </location>
</feature>
<evidence type="ECO:0000313" key="2">
    <source>
        <dbReference type="EMBL" id="CAB4619348.1"/>
    </source>
</evidence>
<protein>
    <submittedName>
        <fullName evidence="2">Unannotated protein</fullName>
    </submittedName>
</protein>
<keyword evidence="1" id="KW-0812">Transmembrane</keyword>
<gene>
    <name evidence="2" type="ORF">UFOPK1939_00447</name>
</gene>
<proteinExistence type="predicted"/>
<feature type="transmembrane region" description="Helical" evidence="1">
    <location>
        <begin position="12"/>
        <end position="30"/>
    </location>
</feature>
<accession>A0A6J6IDU2</accession>
<dbReference type="AlphaFoldDB" id="A0A6J6IDU2"/>
<sequence length="182" mass="18774">MPWRAQDSRQRRAGWLIVASALLNAAWIAAVQLAWLVVSVLLLVALVAVLVLILARLNEQPATTRYERVMIDGTLGLYLGWACIATVANSAAAGISVGIDALGTLATALAVVVLVVAAVVGIVLAIGLKGRIAPAIGLAWGLAWVAVERATGIPESTIVAIFAAVAAVVTVVAAVTVRARRN</sequence>
<dbReference type="EMBL" id="CAEZVF010000047">
    <property type="protein sequence ID" value="CAB4619348.1"/>
    <property type="molecule type" value="Genomic_DNA"/>
</dbReference>
<keyword evidence="1" id="KW-0472">Membrane</keyword>
<reference evidence="2" key="1">
    <citation type="submission" date="2020-05" db="EMBL/GenBank/DDBJ databases">
        <authorList>
            <person name="Chiriac C."/>
            <person name="Salcher M."/>
            <person name="Ghai R."/>
            <person name="Kavagutti S V."/>
        </authorList>
    </citation>
    <scope>NUCLEOTIDE SEQUENCE</scope>
</reference>
<organism evidence="2">
    <name type="scientific">freshwater metagenome</name>
    <dbReference type="NCBI Taxonomy" id="449393"/>
    <lineage>
        <taxon>unclassified sequences</taxon>
        <taxon>metagenomes</taxon>
        <taxon>ecological metagenomes</taxon>
    </lineage>
</organism>
<feature type="transmembrane region" description="Helical" evidence="1">
    <location>
        <begin position="132"/>
        <end position="151"/>
    </location>
</feature>
<feature type="transmembrane region" description="Helical" evidence="1">
    <location>
        <begin position="75"/>
        <end position="99"/>
    </location>
</feature>